<proteinExistence type="predicted"/>
<organism evidence="1 2">
    <name type="scientific">Leucocoprinus birnbaumii</name>
    <dbReference type="NCBI Taxonomy" id="56174"/>
    <lineage>
        <taxon>Eukaryota</taxon>
        <taxon>Fungi</taxon>
        <taxon>Dikarya</taxon>
        <taxon>Basidiomycota</taxon>
        <taxon>Agaricomycotina</taxon>
        <taxon>Agaricomycetes</taxon>
        <taxon>Agaricomycetidae</taxon>
        <taxon>Agaricales</taxon>
        <taxon>Agaricineae</taxon>
        <taxon>Agaricaceae</taxon>
        <taxon>Leucocoprinus</taxon>
    </lineage>
</organism>
<keyword evidence="2" id="KW-1185">Reference proteome</keyword>
<dbReference type="AlphaFoldDB" id="A0AAD5VKH3"/>
<dbReference type="EMBL" id="JANIEX010001326">
    <property type="protein sequence ID" value="KAJ3559251.1"/>
    <property type="molecule type" value="Genomic_DNA"/>
</dbReference>
<comment type="caution">
    <text evidence="1">The sequence shown here is derived from an EMBL/GenBank/DDBJ whole genome shotgun (WGS) entry which is preliminary data.</text>
</comment>
<sequence length="92" mass="10720">MHEFIGVILNNEEPSVIENFSAIVPCGRREVLYHGSIIVYYLVSVFRWEDVGRTKGLHMWDIMDKKKKDQRIRVAQIIPLSSIFRKSVKSSI</sequence>
<gene>
    <name evidence="1" type="ORF">NP233_g11316</name>
</gene>
<protein>
    <submittedName>
        <fullName evidence="1">Uncharacterized protein</fullName>
    </submittedName>
</protein>
<reference evidence="1" key="1">
    <citation type="submission" date="2022-07" db="EMBL/GenBank/DDBJ databases">
        <title>Genome Sequence of Leucocoprinus birnbaumii.</title>
        <authorList>
            <person name="Buettner E."/>
        </authorList>
    </citation>
    <scope>NUCLEOTIDE SEQUENCE</scope>
    <source>
        <strain evidence="1">VT141</strain>
    </source>
</reference>
<dbReference type="Proteomes" id="UP001213000">
    <property type="component" value="Unassembled WGS sequence"/>
</dbReference>
<evidence type="ECO:0000313" key="2">
    <source>
        <dbReference type="Proteomes" id="UP001213000"/>
    </source>
</evidence>
<evidence type="ECO:0000313" key="1">
    <source>
        <dbReference type="EMBL" id="KAJ3559251.1"/>
    </source>
</evidence>
<accession>A0AAD5VKH3</accession>
<name>A0AAD5VKH3_9AGAR</name>